<dbReference type="AlphaFoldDB" id="A0A8D8CPN3"/>
<keyword evidence="1" id="KW-0732">Signal</keyword>
<accession>A0A8D8CPN3</accession>
<feature type="chain" id="PRO_5034524047" evidence="1">
    <location>
        <begin position="20"/>
        <end position="144"/>
    </location>
</feature>
<sequence>MHLYVVLLALAVDFLKVQLRHRLLPGNLRFLRLRLITNLLFVQHQSLFRLAVRVQNFQPEIVVITFLLRPNRIVLQKMAAQLAGRARCSVLLLLFSFPGRWNRLQEFVVRVALLLELLEAFERYDALEANYGVGLFGGVDLEFD</sequence>
<dbReference type="EMBL" id="HBUE01133006">
    <property type="protein sequence ID" value="CAG6497432.1"/>
    <property type="molecule type" value="Transcribed_RNA"/>
</dbReference>
<reference evidence="2" key="1">
    <citation type="submission" date="2021-05" db="EMBL/GenBank/DDBJ databases">
        <authorList>
            <person name="Alioto T."/>
            <person name="Alioto T."/>
            <person name="Gomez Garrido J."/>
        </authorList>
    </citation>
    <scope>NUCLEOTIDE SEQUENCE</scope>
</reference>
<protein>
    <submittedName>
        <fullName evidence="2">(northern house mosquito) hypothetical protein</fullName>
    </submittedName>
</protein>
<proteinExistence type="predicted"/>
<evidence type="ECO:0000256" key="1">
    <source>
        <dbReference type="SAM" id="SignalP"/>
    </source>
</evidence>
<evidence type="ECO:0000313" key="2">
    <source>
        <dbReference type="EMBL" id="CAG6497432.1"/>
    </source>
</evidence>
<organism evidence="2">
    <name type="scientific">Culex pipiens</name>
    <name type="common">House mosquito</name>
    <dbReference type="NCBI Taxonomy" id="7175"/>
    <lineage>
        <taxon>Eukaryota</taxon>
        <taxon>Metazoa</taxon>
        <taxon>Ecdysozoa</taxon>
        <taxon>Arthropoda</taxon>
        <taxon>Hexapoda</taxon>
        <taxon>Insecta</taxon>
        <taxon>Pterygota</taxon>
        <taxon>Neoptera</taxon>
        <taxon>Endopterygota</taxon>
        <taxon>Diptera</taxon>
        <taxon>Nematocera</taxon>
        <taxon>Culicoidea</taxon>
        <taxon>Culicidae</taxon>
        <taxon>Culicinae</taxon>
        <taxon>Culicini</taxon>
        <taxon>Culex</taxon>
        <taxon>Culex</taxon>
    </lineage>
</organism>
<name>A0A8D8CPN3_CULPI</name>
<feature type="signal peptide" evidence="1">
    <location>
        <begin position="1"/>
        <end position="19"/>
    </location>
</feature>